<organism evidence="3 4">
    <name type="scientific">Enterococcus faecalis RP2S-4</name>
    <dbReference type="NCBI Taxonomy" id="1244145"/>
    <lineage>
        <taxon>Bacteria</taxon>
        <taxon>Bacillati</taxon>
        <taxon>Bacillota</taxon>
        <taxon>Bacilli</taxon>
        <taxon>Lactobacillales</taxon>
        <taxon>Enterococcaceae</taxon>
        <taxon>Enterococcus</taxon>
    </lineage>
</organism>
<feature type="non-terminal residue" evidence="3">
    <location>
        <position position="1"/>
    </location>
</feature>
<feature type="transmembrane region" description="Helical" evidence="2">
    <location>
        <begin position="96"/>
        <end position="116"/>
    </location>
</feature>
<dbReference type="AlphaFoldDB" id="A0ABC9THC0"/>
<feature type="compositionally biased region" description="Polar residues" evidence="1">
    <location>
        <begin position="71"/>
        <end position="80"/>
    </location>
</feature>
<evidence type="ECO:0000313" key="4">
    <source>
        <dbReference type="Proteomes" id="UP000015750"/>
    </source>
</evidence>
<proteinExistence type="predicted"/>
<keyword evidence="2" id="KW-0472">Membrane</keyword>
<keyword evidence="2" id="KW-0812">Transmembrane</keyword>
<protein>
    <submittedName>
        <fullName evidence="3">LPXTG-motif protein cell wall anchor domain protein</fullName>
    </submittedName>
</protein>
<feature type="region of interest" description="Disordered" evidence="1">
    <location>
        <begin position="70"/>
        <end position="89"/>
    </location>
</feature>
<gene>
    <name evidence="3" type="ORF">D358_02155</name>
</gene>
<dbReference type="Proteomes" id="UP000015750">
    <property type="component" value="Unassembled WGS sequence"/>
</dbReference>
<sequence length="126" mass="13634">ITDQGKISVDEKTQKVSWAANEPNKLKEKQLFVYIKGKLKDADFSQYVDDKGNIMIPNVAQLVINDEPTDSNKVNVTTPQEKPEILPNTNLNVGNGTGLAVGALVVIGLSGAMVAVKRKGKQEQGE</sequence>
<evidence type="ECO:0000256" key="2">
    <source>
        <dbReference type="SAM" id="Phobius"/>
    </source>
</evidence>
<name>A0ABC9THC0_ENTFL</name>
<dbReference type="EMBL" id="ATIR01000080">
    <property type="protein sequence ID" value="EPI06264.1"/>
    <property type="molecule type" value="Genomic_DNA"/>
</dbReference>
<dbReference type="Gene3D" id="2.60.40.740">
    <property type="match status" value="1"/>
</dbReference>
<evidence type="ECO:0000313" key="3">
    <source>
        <dbReference type="EMBL" id="EPI06264.1"/>
    </source>
</evidence>
<evidence type="ECO:0000256" key="1">
    <source>
        <dbReference type="SAM" id="MobiDB-lite"/>
    </source>
</evidence>
<comment type="caution">
    <text evidence="3">The sequence shown here is derived from an EMBL/GenBank/DDBJ whole genome shotgun (WGS) entry which is preliminary data.</text>
</comment>
<reference evidence="3 4" key="1">
    <citation type="submission" date="2013-06" db="EMBL/GenBank/DDBJ databases">
        <authorList>
            <person name="Weinstock G."/>
            <person name="Sodergren E."/>
            <person name="Lobos E.A."/>
            <person name="Fulton L."/>
            <person name="Fulton R."/>
            <person name="Courtney L."/>
            <person name="Fronick C."/>
            <person name="O'Laughlin M."/>
            <person name="Godfrey J."/>
            <person name="Wilson R.M."/>
            <person name="Miner T."/>
            <person name="Farmer C."/>
            <person name="Delehaunty K."/>
            <person name="Cordes M."/>
            <person name="Minx P."/>
            <person name="Tomlinson C."/>
            <person name="Chen J."/>
            <person name="Wollam A."/>
            <person name="Pepin K.H."/>
            <person name="Bhonagiri V."/>
            <person name="Zhang X."/>
            <person name="Warren W."/>
            <person name="Mitreva M."/>
            <person name="Mardis E.R."/>
            <person name="Wilson R.K."/>
        </authorList>
    </citation>
    <scope>NUCLEOTIDE SEQUENCE [LARGE SCALE GENOMIC DNA]</scope>
    <source>
        <strain evidence="3 4">RP2S-4</strain>
    </source>
</reference>
<accession>A0ABC9THC0</accession>
<keyword evidence="2" id="KW-1133">Transmembrane helix</keyword>